<keyword evidence="10" id="KW-1133">Transmembrane helix</keyword>
<evidence type="ECO:0000256" key="5">
    <source>
        <dbReference type="ARBA" id="ARBA00070102"/>
    </source>
</evidence>
<protein>
    <recommendedName>
        <fullName evidence="5">Putative GTP diphosphokinase RSH1, chloroplastic</fullName>
        <ecNumber evidence="2">2.7.6.5</ecNumber>
    </recommendedName>
    <alternativeName>
        <fullName evidence="6">RelA/SpoT homolog 1</fullName>
    </alternativeName>
    <alternativeName>
        <fullName evidence="7">ppGpp synthetase RSH1</fullName>
    </alternativeName>
</protein>
<dbReference type="STRING" id="888268.A0A1E5VLA0"/>
<dbReference type="CDD" id="cd00077">
    <property type="entry name" value="HDc"/>
    <property type="match status" value="1"/>
</dbReference>
<evidence type="ECO:0000256" key="9">
    <source>
        <dbReference type="SAM" id="MobiDB-lite"/>
    </source>
</evidence>
<evidence type="ECO:0000256" key="1">
    <source>
        <dbReference type="ARBA" id="ARBA00007476"/>
    </source>
</evidence>
<feature type="transmembrane region" description="Helical" evidence="10">
    <location>
        <begin position="137"/>
        <end position="158"/>
    </location>
</feature>
<keyword evidence="14" id="KW-1185">Reference proteome</keyword>
<reference evidence="13 14" key="1">
    <citation type="submission" date="2016-09" db="EMBL/GenBank/DDBJ databases">
        <title>The draft genome of Dichanthelium oligosanthes: A C3 panicoid grass species.</title>
        <authorList>
            <person name="Studer A.J."/>
            <person name="Schnable J.C."/>
            <person name="Brutnell T.P."/>
        </authorList>
    </citation>
    <scope>NUCLEOTIDE SEQUENCE [LARGE SCALE GENOMIC DNA]</scope>
    <source>
        <strain evidence="14">cv. Kellogg 1175</strain>
        <tissue evidence="13">Leaf</tissue>
    </source>
</reference>
<proteinExistence type="inferred from homology"/>
<feature type="region of interest" description="Disordered" evidence="9">
    <location>
        <begin position="1"/>
        <end position="28"/>
    </location>
</feature>
<evidence type="ECO:0000256" key="7">
    <source>
        <dbReference type="ARBA" id="ARBA00082153"/>
    </source>
</evidence>
<comment type="caution">
    <text evidence="13">The sequence shown here is derived from an EMBL/GenBank/DDBJ whole genome shotgun (WGS) entry which is preliminary data.</text>
</comment>
<dbReference type="EMBL" id="LWDX02035977">
    <property type="protein sequence ID" value="OEL25895.1"/>
    <property type="molecule type" value="Genomic_DNA"/>
</dbReference>
<dbReference type="Pfam" id="PF02824">
    <property type="entry name" value="TGS"/>
    <property type="match status" value="1"/>
</dbReference>
<keyword evidence="10" id="KW-0812">Transmembrane</keyword>
<dbReference type="CDD" id="cd05399">
    <property type="entry name" value="NT_Rel-Spo_like"/>
    <property type="match status" value="1"/>
</dbReference>
<dbReference type="Pfam" id="PF04607">
    <property type="entry name" value="RelA_SpoT"/>
    <property type="match status" value="1"/>
</dbReference>
<evidence type="ECO:0000256" key="10">
    <source>
        <dbReference type="SAM" id="Phobius"/>
    </source>
</evidence>
<comment type="similarity">
    <text evidence="1">Belongs to the RelA/SpoT family.</text>
</comment>
<keyword evidence="8" id="KW-0175">Coiled coil</keyword>
<evidence type="ECO:0000256" key="2">
    <source>
        <dbReference type="ARBA" id="ARBA00013251"/>
    </source>
</evidence>
<dbReference type="Gene3D" id="1.10.3210.10">
    <property type="entry name" value="Hypothetical protein af1432"/>
    <property type="match status" value="1"/>
</dbReference>
<dbReference type="AlphaFoldDB" id="A0A1E5VLA0"/>
<evidence type="ECO:0000256" key="8">
    <source>
        <dbReference type="SAM" id="Coils"/>
    </source>
</evidence>
<evidence type="ECO:0000256" key="3">
    <source>
        <dbReference type="ARBA" id="ARBA00023016"/>
    </source>
</evidence>
<evidence type="ECO:0000313" key="14">
    <source>
        <dbReference type="Proteomes" id="UP000095767"/>
    </source>
</evidence>
<evidence type="ECO:0000256" key="6">
    <source>
        <dbReference type="ARBA" id="ARBA00075768"/>
    </source>
</evidence>
<dbReference type="InterPro" id="IPR012676">
    <property type="entry name" value="TGS-like"/>
</dbReference>
<dbReference type="SUPFAM" id="SSF81301">
    <property type="entry name" value="Nucleotidyltransferase"/>
    <property type="match status" value="1"/>
</dbReference>
<feature type="region of interest" description="Disordered" evidence="9">
    <location>
        <begin position="112"/>
        <end position="131"/>
    </location>
</feature>
<dbReference type="InterPro" id="IPR043519">
    <property type="entry name" value="NT_sf"/>
</dbReference>
<dbReference type="Gene3D" id="3.30.460.10">
    <property type="entry name" value="Beta Polymerase, domain 2"/>
    <property type="match status" value="1"/>
</dbReference>
<organism evidence="13 14">
    <name type="scientific">Dichanthelium oligosanthes</name>
    <dbReference type="NCBI Taxonomy" id="888268"/>
    <lineage>
        <taxon>Eukaryota</taxon>
        <taxon>Viridiplantae</taxon>
        <taxon>Streptophyta</taxon>
        <taxon>Embryophyta</taxon>
        <taxon>Tracheophyta</taxon>
        <taxon>Spermatophyta</taxon>
        <taxon>Magnoliopsida</taxon>
        <taxon>Liliopsida</taxon>
        <taxon>Poales</taxon>
        <taxon>Poaceae</taxon>
        <taxon>PACMAD clade</taxon>
        <taxon>Panicoideae</taxon>
        <taxon>Panicodae</taxon>
        <taxon>Paniceae</taxon>
        <taxon>Dichantheliinae</taxon>
        <taxon>Dichanthelium</taxon>
    </lineage>
</organism>
<dbReference type="InterPro" id="IPR012675">
    <property type="entry name" value="Beta-grasp_dom_sf"/>
</dbReference>
<feature type="domain" description="HD" evidence="11">
    <location>
        <begin position="302"/>
        <end position="409"/>
    </location>
</feature>
<dbReference type="PANTHER" id="PTHR43061">
    <property type="entry name" value="GTP DIPHOSPHOKINASE RSH1, CHLOROPLASTIC-RELATED"/>
    <property type="match status" value="1"/>
</dbReference>
<feature type="compositionally biased region" description="Basic residues" evidence="9">
    <location>
        <begin position="1"/>
        <end position="23"/>
    </location>
</feature>
<feature type="domain" description="TGS" evidence="12">
    <location>
        <begin position="692"/>
        <end position="755"/>
    </location>
</feature>
<dbReference type="GO" id="GO:0005525">
    <property type="term" value="F:GTP binding"/>
    <property type="evidence" value="ECO:0007669"/>
    <property type="project" value="UniProtKB-KW"/>
</dbReference>
<keyword evidence="3" id="KW-0346">Stress response</keyword>
<keyword evidence="4" id="KW-0342">GTP-binding</keyword>
<accession>A0A1E5VLA0</accession>
<dbReference type="Gene3D" id="3.10.20.30">
    <property type="match status" value="1"/>
</dbReference>
<dbReference type="Pfam" id="PF13328">
    <property type="entry name" value="HD_4"/>
    <property type="match status" value="1"/>
</dbReference>
<dbReference type="InterPro" id="IPR006674">
    <property type="entry name" value="HD_domain"/>
</dbReference>
<dbReference type="PROSITE" id="PS51831">
    <property type="entry name" value="HD"/>
    <property type="match status" value="1"/>
</dbReference>
<sequence>MRLRRAAPCRPRRPPCQVTRRRSSPPFPAAAAQFGSAALPRVLDSPPRFRGVTLLWCLCAASSLECVSSCRAASWKGGGRPYECSVLSCAWNAPRALTGALASTAQCSSCGGHAEAGGGWRRRGRSRRSNNSVGRRCSVAVSVIRALVSIWISCFAYLGQLSGSSGLLLCSPFCYSSKGTIYSVIEFNEQYSLGMHGMAFLGSKLLHITLDEDINKGRFGSGPSPAYSESFVRPWSTPIDLTWRAYCYSSSESFIISPDTLWEDLKPVVSYLQPEELNFVHDALKLAYEAHSGQKRRSGEPFIIHPVEVARILGEHELDWESIAAGLLHDTVEDTDVVTFERIENEFGPTVRRIVEGETKVSKLGKLQCKSEGSSKQDLKAEDLRQMFLAMTEEVRVIIVKLADRLHNMRTLTHMPQHKQYAIAMETLQVFAPLAKLLGMYRIKSELEYLSFMYVNPIGFAELRKRVEDLYKAHEQELEEANRILRQKIAEDQFLDLVSVETEVRSVYKELYSIYKTTLKSKSSINEVNQVAQLRIIIKPKSCNGVGPLCTAQQICYHVLGLVHGIWTPIPQAVKDYIATPKPNGYQSLHTTVIPFLNESMFHLEVQIRTEDMDLIAERGIAAHYSGRGVVSGPVRPGISSGRNSKGKVICLNNTGFALRIGWLNAIREWQEEFVGNMSSREFVDTITRDLLGSRVFVFTPKGEIKNLPKGATVVDYAYLIHTEIGNKMIAAKVNGNLVSPIHVLANAEVVEIITYDMDAIMNLFLIQFLREQAALSAAEITADAVNNFVADLEDESDSELSIPSTKNEDSKFNWEKILNSDKFSFVNKSGDGFLPINNVHPKVNGKQNKTVKELGIKINGHSTIRGDSFSDLMHPGNSTCKEVFPGLDHWKSGKISGWHNMEGNSVQWLCIACVDRKGMMAEVTSALTACGITICSCVAEVNKRRGMGVMLFHFEGSYENVVSACSSVDMILGVLGWSVGCSWCPLGVLEC</sequence>
<gene>
    <name evidence="13" type="ORF">BAE44_0013085</name>
</gene>
<dbReference type="PANTHER" id="PTHR43061:SF1">
    <property type="entry name" value="GTP DIPHOSPHOKINASE RSH1, CHLOROPLASTIC-RELATED"/>
    <property type="match status" value="1"/>
</dbReference>
<dbReference type="SUPFAM" id="SSF109604">
    <property type="entry name" value="HD-domain/PDEase-like"/>
    <property type="match status" value="1"/>
</dbReference>
<dbReference type="InterPro" id="IPR003607">
    <property type="entry name" value="HD/PDEase_dom"/>
</dbReference>
<dbReference type="FunFam" id="3.10.20.30:FF:000002">
    <property type="entry name" value="GTP pyrophosphokinase (RelA/SpoT)"/>
    <property type="match status" value="1"/>
</dbReference>
<evidence type="ECO:0000256" key="4">
    <source>
        <dbReference type="ARBA" id="ARBA00023134"/>
    </source>
</evidence>
<dbReference type="InterPro" id="IPR004095">
    <property type="entry name" value="TGS"/>
</dbReference>
<keyword evidence="13" id="KW-0808">Transferase</keyword>
<keyword evidence="10" id="KW-0472">Membrane</keyword>
<dbReference type="Proteomes" id="UP000095767">
    <property type="component" value="Unassembled WGS sequence"/>
</dbReference>
<dbReference type="GO" id="GO:0008728">
    <property type="term" value="F:GTP diphosphokinase activity"/>
    <property type="evidence" value="ECO:0007669"/>
    <property type="project" value="UniProtKB-EC"/>
</dbReference>
<dbReference type="PROSITE" id="PS51880">
    <property type="entry name" value="TGS"/>
    <property type="match status" value="1"/>
</dbReference>
<dbReference type="CDD" id="cd01668">
    <property type="entry name" value="TGS_RSH"/>
    <property type="match status" value="1"/>
</dbReference>
<dbReference type="GO" id="GO:0016301">
    <property type="term" value="F:kinase activity"/>
    <property type="evidence" value="ECO:0007669"/>
    <property type="project" value="UniProtKB-KW"/>
</dbReference>
<feature type="coiled-coil region" evidence="8">
    <location>
        <begin position="460"/>
        <end position="491"/>
    </location>
</feature>
<dbReference type="SMART" id="SM00954">
    <property type="entry name" value="RelA_SpoT"/>
    <property type="match status" value="1"/>
</dbReference>
<dbReference type="SMART" id="SM00471">
    <property type="entry name" value="HDc"/>
    <property type="match status" value="1"/>
</dbReference>
<dbReference type="SUPFAM" id="SSF81271">
    <property type="entry name" value="TGS-like"/>
    <property type="match status" value="1"/>
</dbReference>
<dbReference type="InterPro" id="IPR007685">
    <property type="entry name" value="RelA_SpoT"/>
</dbReference>
<keyword evidence="4" id="KW-0547">Nucleotide-binding</keyword>
<evidence type="ECO:0000259" key="12">
    <source>
        <dbReference type="PROSITE" id="PS51880"/>
    </source>
</evidence>
<name>A0A1E5VLA0_9POAL</name>
<evidence type="ECO:0000259" key="11">
    <source>
        <dbReference type="PROSITE" id="PS51831"/>
    </source>
</evidence>
<dbReference type="GO" id="GO:0015969">
    <property type="term" value="P:guanosine tetraphosphate metabolic process"/>
    <property type="evidence" value="ECO:0007669"/>
    <property type="project" value="InterPro"/>
</dbReference>
<dbReference type="OrthoDB" id="430679at2759"/>
<dbReference type="InterPro" id="IPR033655">
    <property type="entry name" value="TGS_RelA/SpoT"/>
</dbReference>
<dbReference type="FunFam" id="1.10.3210.10:FF:000001">
    <property type="entry name" value="GTP pyrophosphokinase RelA"/>
    <property type="match status" value="1"/>
</dbReference>
<dbReference type="EC" id="2.7.6.5" evidence="2"/>
<keyword evidence="13" id="KW-0418">Kinase</keyword>
<evidence type="ECO:0000313" key="13">
    <source>
        <dbReference type="EMBL" id="OEL25895.1"/>
    </source>
</evidence>